<dbReference type="PANTHER" id="PTHR30468:SF1">
    <property type="entry name" value="ALPHA-KETOGLUTARATE-DEPENDENT SULFONATE DIOXYGENASE"/>
    <property type="match status" value="1"/>
</dbReference>
<evidence type="ECO:0000256" key="3">
    <source>
        <dbReference type="ARBA" id="ARBA00022723"/>
    </source>
</evidence>
<evidence type="ECO:0000313" key="8">
    <source>
        <dbReference type="EMBL" id="PTB38209.1"/>
    </source>
</evidence>
<keyword evidence="5" id="KW-0560">Oxidoreductase</keyword>
<dbReference type="STRING" id="1042311.A0A2T3Z059"/>
<dbReference type="Pfam" id="PF02668">
    <property type="entry name" value="TauD"/>
    <property type="match status" value="1"/>
</dbReference>
<proteinExistence type="inferred from homology"/>
<protein>
    <recommendedName>
        <fullName evidence="7">TauD/TfdA-like domain-containing protein</fullName>
    </recommendedName>
</protein>
<dbReference type="GO" id="GO:0016706">
    <property type="term" value="F:2-oxoglutarate-dependent dioxygenase activity"/>
    <property type="evidence" value="ECO:0007669"/>
    <property type="project" value="TreeGrafter"/>
</dbReference>
<accession>A0A2T3Z059</accession>
<dbReference type="GO" id="GO:0046872">
    <property type="term" value="F:metal ion binding"/>
    <property type="evidence" value="ECO:0007669"/>
    <property type="project" value="UniProtKB-KW"/>
</dbReference>
<comment type="cofactor">
    <cofactor evidence="1">
        <name>Fe(2+)</name>
        <dbReference type="ChEBI" id="CHEBI:29033"/>
    </cofactor>
</comment>
<keyword evidence="4" id="KW-0223">Dioxygenase</keyword>
<keyword evidence="6" id="KW-0408">Iron</keyword>
<keyword evidence="9" id="KW-1185">Reference proteome</keyword>
<dbReference type="InterPro" id="IPR042098">
    <property type="entry name" value="TauD-like_sf"/>
</dbReference>
<evidence type="ECO:0000256" key="6">
    <source>
        <dbReference type="ARBA" id="ARBA00023004"/>
    </source>
</evidence>
<organism evidence="8 9">
    <name type="scientific">Trichoderma asperellum (strain ATCC 204424 / CBS 433.97 / NBRC 101777)</name>
    <dbReference type="NCBI Taxonomy" id="1042311"/>
    <lineage>
        <taxon>Eukaryota</taxon>
        <taxon>Fungi</taxon>
        <taxon>Dikarya</taxon>
        <taxon>Ascomycota</taxon>
        <taxon>Pezizomycotina</taxon>
        <taxon>Sordariomycetes</taxon>
        <taxon>Hypocreomycetidae</taxon>
        <taxon>Hypocreales</taxon>
        <taxon>Hypocreaceae</taxon>
        <taxon>Trichoderma</taxon>
    </lineage>
</organism>
<reference evidence="8 9" key="1">
    <citation type="submission" date="2016-07" db="EMBL/GenBank/DDBJ databases">
        <title>Multiple horizontal gene transfer events from other fungi enriched the ability of initially mycotrophic Trichoderma (Ascomycota) to feed on dead plant biomass.</title>
        <authorList>
            <consortium name="DOE Joint Genome Institute"/>
            <person name="Aerts A."/>
            <person name="Atanasova L."/>
            <person name="Chenthamara K."/>
            <person name="Zhang J."/>
            <person name="Grujic M."/>
            <person name="Henrissat B."/>
            <person name="Kuo A."/>
            <person name="Salamov A."/>
            <person name="Lipzen A."/>
            <person name="Labutti K."/>
            <person name="Barry K."/>
            <person name="Miao Y."/>
            <person name="Rahimi M.J."/>
            <person name="Shen Q."/>
            <person name="Grigoriev I.V."/>
            <person name="Kubicek C.P."/>
            <person name="Druzhinina I.S."/>
        </authorList>
    </citation>
    <scope>NUCLEOTIDE SEQUENCE [LARGE SCALE GENOMIC DNA]</scope>
    <source>
        <strain evidence="8 9">CBS 433.97</strain>
    </source>
</reference>
<dbReference type="InterPro" id="IPR003819">
    <property type="entry name" value="TauD/TfdA-like"/>
</dbReference>
<sequence>MANAKLYVEDQIVNDIDDAHATTLVWDEFPDVFHRVLPTKPWGDHVHPAPVIEPWSPPKDRGLFADPDLPNLLGHPGIKREDLTPSIGTLLTGIQLDELTDAQKDELALLVEHRGVVFFRDQNITAQGQRDLFDYYGEPEVTLKQPETEKKPVLTHIQTKEVDYRAAYTKVNWPFADFHADSSSHINPPSFSMLRVDELPPTGGDTTWISGYGTYDALSGPLRKIVDGLNAWHTSLHVNGAVEYLWKVRPNFRPVETRHPVVRVHPVTGYKVLNLNSGYVDRIDGFNRLESDKFLDLLFTHIHTAHDHMVRFHWEKNSVAFWDNRAVTHRATHDYAPLHRHGVRVTNRGDIPKYDASGKTRKDVLYSLRNSDKIPQVHSSYLREGNFPRDFAPRAPRA</sequence>
<dbReference type="OrthoDB" id="10257314at2759"/>
<evidence type="ECO:0000313" key="9">
    <source>
        <dbReference type="Proteomes" id="UP000240493"/>
    </source>
</evidence>
<feature type="domain" description="TauD/TfdA-like" evidence="7">
    <location>
        <begin position="80"/>
        <end position="346"/>
    </location>
</feature>
<dbReference type="SUPFAM" id="SSF51197">
    <property type="entry name" value="Clavaminate synthase-like"/>
    <property type="match status" value="1"/>
</dbReference>
<evidence type="ECO:0000259" key="7">
    <source>
        <dbReference type="Pfam" id="PF02668"/>
    </source>
</evidence>
<gene>
    <name evidence="8" type="ORF">M441DRAFT_29597</name>
</gene>
<dbReference type="Gene3D" id="3.60.130.10">
    <property type="entry name" value="Clavaminate synthase-like"/>
    <property type="match status" value="1"/>
</dbReference>
<evidence type="ECO:0000256" key="2">
    <source>
        <dbReference type="ARBA" id="ARBA00005896"/>
    </source>
</evidence>
<dbReference type="Proteomes" id="UP000240493">
    <property type="component" value="Unassembled WGS sequence"/>
</dbReference>
<dbReference type="InterPro" id="IPR051323">
    <property type="entry name" value="AtsK-like"/>
</dbReference>
<comment type="similarity">
    <text evidence="2">Belongs to the TfdA dioxygenase family.</text>
</comment>
<dbReference type="EMBL" id="KZ679266">
    <property type="protein sequence ID" value="PTB38209.1"/>
    <property type="molecule type" value="Genomic_DNA"/>
</dbReference>
<evidence type="ECO:0000256" key="1">
    <source>
        <dbReference type="ARBA" id="ARBA00001954"/>
    </source>
</evidence>
<name>A0A2T3Z059_TRIA4</name>
<evidence type="ECO:0000256" key="5">
    <source>
        <dbReference type="ARBA" id="ARBA00023002"/>
    </source>
</evidence>
<keyword evidence="3" id="KW-0479">Metal-binding</keyword>
<dbReference type="GO" id="GO:0005737">
    <property type="term" value="C:cytoplasm"/>
    <property type="evidence" value="ECO:0007669"/>
    <property type="project" value="TreeGrafter"/>
</dbReference>
<dbReference type="PANTHER" id="PTHR30468">
    <property type="entry name" value="ALPHA-KETOGLUTARATE-DEPENDENT SULFONATE DIOXYGENASE"/>
    <property type="match status" value="1"/>
</dbReference>
<evidence type="ECO:0000256" key="4">
    <source>
        <dbReference type="ARBA" id="ARBA00022964"/>
    </source>
</evidence>
<dbReference type="AlphaFoldDB" id="A0A2T3Z059"/>